<dbReference type="Pfam" id="PF12392">
    <property type="entry name" value="DUF3656"/>
    <property type="match status" value="1"/>
</dbReference>
<dbReference type="InterPro" id="IPR051454">
    <property type="entry name" value="RNA/ubiquinone_mod_enzymes"/>
</dbReference>
<evidence type="ECO:0000313" key="2">
    <source>
        <dbReference type="EMBL" id="CUQ88487.1"/>
    </source>
</evidence>
<dbReference type="GO" id="GO:0008233">
    <property type="term" value="F:peptidase activity"/>
    <property type="evidence" value="ECO:0007669"/>
    <property type="project" value="UniProtKB-KW"/>
</dbReference>
<dbReference type="OrthoDB" id="9807498at2"/>
<sequence>MRKDRQVEILAPAGSFACFQAAMNAGADAVYAAGARFGARAYANNFTQDELIEAIERAHIYGKKFYLTVNTLLKDHEIAELYDYLAPLYERGLDAVIVQDTGVFQFIRSNFPDLDIHASTQMTITGAVGAKFLESQGAARVVPARELSLEEVRQIHETTDLEVECFVHGALCYCYSGQCLMSSVIGGRSGNRGQCAQPCRLPYTVDGQKKYFLSLKDICTLELIPELVEAGIDSFKIEGRMKKPEYVAAVTAMYRKYVDLYLKKGKSGYAVKPEDRENLMDLYNRGDSDTGYYKQHNGREMLALDRPNHAGVAAARCLSQNGREVTAQALTDLHAHDVLEIGSGKDNYTLGKKITKGEKLRFLVPKGMRFKEGFVFRRIRNEELIESLDQKYRKEDRQEEIYGFLSLQVGYPASFTVCCREFSYTAYTEHAVERAQKRPLEEERIRTQLAKTGGTLFFLKDLEISMDQDAFLPMQQLNSLRRAALDGLRREIATAFYRECNPSTTQVETFKEETGNGNLNRYSVFIETEEQLEAVFSFLNQKEELYGQGTQRIGRIALDFRLFGTDFSDTHVRDRIDFWRKSGVELYLVFPHIFRENAQEWFGRQFENFNQLPIDGVVIRNFEAFFFLKERGFDKKIILDHNLYIFNQYGKEFWKQQKVEDFTAPLELNSRELRELDIRDGELLVYGRIPVMVSAQCIERTTSGCSKKPGVRVLQDRRDEKFFARNYCDLCYNVIYTENPINLRQEWDRVNELYPKMRRIQFTLEDKEQTETVLNTFFLTDEKTVARGKEDTDFTTGHFNRGII</sequence>
<dbReference type="Proteomes" id="UP000078383">
    <property type="component" value="Unassembled WGS sequence"/>
</dbReference>
<dbReference type="InterPro" id="IPR001539">
    <property type="entry name" value="Peptidase_U32"/>
</dbReference>
<dbReference type="RefSeq" id="WP_055172569.1">
    <property type="nucleotide sequence ID" value="NZ_CZBX01000007.1"/>
</dbReference>
<dbReference type="PROSITE" id="PS01276">
    <property type="entry name" value="PEPTIDASE_U32"/>
    <property type="match status" value="1"/>
</dbReference>
<feature type="domain" description="Peptidase U32 collagenase" evidence="1">
    <location>
        <begin position="379"/>
        <end position="491"/>
    </location>
</feature>
<reference evidence="2 3" key="1">
    <citation type="submission" date="2015-09" db="EMBL/GenBank/DDBJ databases">
        <authorList>
            <consortium name="Pathogen Informatics"/>
        </authorList>
    </citation>
    <scope>NUCLEOTIDE SEQUENCE [LARGE SCALE GENOMIC DNA]</scope>
    <source>
        <strain evidence="2 3">2789STDY5834889</strain>
    </source>
</reference>
<accession>A0A174ZRT8</accession>
<gene>
    <name evidence="2" type="primary">yhbU_2</name>
    <name evidence="2" type="ORF">ERS852502_01789</name>
</gene>
<dbReference type="PANTHER" id="PTHR30217:SF10">
    <property type="entry name" value="23S RRNA 5-HYDROXYCYTIDINE C2501 SYNTHASE"/>
    <property type="match status" value="1"/>
</dbReference>
<dbReference type="AlphaFoldDB" id="A0A174ZRT8"/>
<evidence type="ECO:0000313" key="3">
    <source>
        <dbReference type="Proteomes" id="UP000078383"/>
    </source>
</evidence>
<dbReference type="EC" id="3.4.-.-" evidence="2"/>
<organism evidence="2 3">
    <name type="scientific">[Ruminococcus] torques</name>
    <dbReference type="NCBI Taxonomy" id="33039"/>
    <lineage>
        <taxon>Bacteria</taxon>
        <taxon>Bacillati</taxon>
        <taxon>Bacillota</taxon>
        <taxon>Clostridia</taxon>
        <taxon>Lachnospirales</taxon>
        <taxon>Lachnospiraceae</taxon>
        <taxon>Mediterraneibacter</taxon>
    </lineage>
</organism>
<protein>
    <submittedName>
        <fullName evidence="2">Uncharacterized protease yhbU</fullName>
        <ecNumber evidence="2">3.4.-.-</ecNumber>
    </submittedName>
</protein>
<dbReference type="EMBL" id="CZBX01000007">
    <property type="protein sequence ID" value="CUQ88487.1"/>
    <property type="molecule type" value="Genomic_DNA"/>
</dbReference>
<name>A0A174ZRT8_9FIRM</name>
<dbReference type="Pfam" id="PF01136">
    <property type="entry name" value="Peptidase_U32"/>
    <property type="match status" value="1"/>
</dbReference>
<dbReference type="GO" id="GO:0006508">
    <property type="term" value="P:proteolysis"/>
    <property type="evidence" value="ECO:0007669"/>
    <property type="project" value="UniProtKB-KW"/>
</dbReference>
<keyword evidence="2" id="KW-0645">Protease</keyword>
<dbReference type="PANTHER" id="PTHR30217">
    <property type="entry name" value="PEPTIDASE U32 FAMILY"/>
    <property type="match status" value="1"/>
</dbReference>
<keyword evidence="2" id="KW-0378">Hydrolase</keyword>
<dbReference type="InterPro" id="IPR020988">
    <property type="entry name" value="Pept_U32_collagenase"/>
</dbReference>
<proteinExistence type="predicted"/>
<evidence type="ECO:0000259" key="1">
    <source>
        <dbReference type="Pfam" id="PF12392"/>
    </source>
</evidence>